<dbReference type="STRING" id="5599.A0A177DX75"/>
<organism evidence="2 3">
    <name type="scientific">Alternaria alternata</name>
    <name type="common">Alternaria rot fungus</name>
    <name type="synonym">Torula alternata</name>
    <dbReference type="NCBI Taxonomy" id="5599"/>
    <lineage>
        <taxon>Eukaryota</taxon>
        <taxon>Fungi</taxon>
        <taxon>Dikarya</taxon>
        <taxon>Ascomycota</taxon>
        <taxon>Pezizomycotina</taxon>
        <taxon>Dothideomycetes</taxon>
        <taxon>Pleosporomycetidae</taxon>
        <taxon>Pleosporales</taxon>
        <taxon>Pleosporineae</taxon>
        <taxon>Pleosporaceae</taxon>
        <taxon>Alternaria</taxon>
        <taxon>Alternaria sect. Alternaria</taxon>
        <taxon>Alternaria alternata complex</taxon>
    </lineage>
</organism>
<dbReference type="Proteomes" id="UP000077248">
    <property type="component" value="Unassembled WGS sequence"/>
</dbReference>
<proteinExistence type="predicted"/>
<dbReference type="Pfam" id="PF06985">
    <property type="entry name" value="HET"/>
    <property type="match status" value="1"/>
</dbReference>
<reference evidence="2 3" key="1">
    <citation type="submission" date="2016-05" db="EMBL/GenBank/DDBJ databases">
        <title>Comparative analysis of secretome profiles of manganese(II)-oxidizing ascomycete fungi.</title>
        <authorList>
            <consortium name="DOE Joint Genome Institute"/>
            <person name="Zeiner C.A."/>
            <person name="Purvine S.O."/>
            <person name="Zink E.M."/>
            <person name="Wu S."/>
            <person name="Pasa-Tolic L."/>
            <person name="Chaput D.L."/>
            <person name="Haridas S."/>
            <person name="Grigoriev I.V."/>
            <person name="Santelli C.M."/>
            <person name="Hansel C.M."/>
        </authorList>
    </citation>
    <scope>NUCLEOTIDE SEQUENCE [LARGE SCALE GENOMIC DNA]</scope>
    <source>
        <strain evidence="2 3">SRC1lrK2f</strain>
    </source>
</reference>
<dbReference type="PANTHER" id="PTHR33112:SF1">
    <property type="entry name" value="HETEROKARYON INCOMPATIBILITY DOMAIN-CONTAINING PROTEIN"/>
    <property type="match status" value="1"/>
</dbReference>
<dbReference type="AlphaFoldDB" id="A0A177DX75"/>
<gene>
    <name evidence="2" type="ORF">CC77DRAFT_626842</name>
</gene>
<dbReference type="VEuPathDB" id="FungiDB:CC77DRAFT_626842"/>
<keyword evidence="3" id="KW-1185">Reference proteome</keyword>
<evidence type="ECO:0000313" key="3">
    <source>
        <dbReference type="Proteomes" id="UP000077248"/>
    </source>
</evidence>
<evidence type="ECO:0000313" key="2">
    <source>
        <dbReference type="EMBL" id="OAG23781.1"/>
    </source>
</evidence>
<sequence length="535" mass="61714">MGPTILQGSPSIFRGQRVPERYDYRRAKIWVENCLHYHKRCRTGKQIPSQMRLMDCYEKKIVKADPSSRWVALSYVWGPNDVSASTNQKKNVERYSWPSCIPRTVADAMTVTVDLGFRYLWCDAYCIEQNNNIHKADQIRNMDKIYRYAEFTIVATGSSKHSGLPGVNCDRQSQYKVFSIDNRNIACLSSRDAFTRLRSSVWMERGWTFQESLMSKRLLVFTDFEMSFYCDTASWTESIGGVEHIKDPNGVTWDDWSTKLSPVGSVHCTSTAPYPESIFHQHQNFMRLVAQYTTRKLSHDSDTLNAFFGAIEYLSEIQPLLYHIAGLPYLPGTMEDAGLKEEYFFRSLGWQLLLPSMCRRRQGFPSWSWTGWIGDMANPFDVPGTFTPLARNARLESESVSANTHSIYEELSRAFLDTVSVIHFDVDLVTVQDFPGSNEPMFESTQWDMGKEQKLKKMFPSESLFVRKELYTNIIRGLWSFLLLGCFSHDGRSKGLLLAVKWKDSVTAERVGCFHIKDVGPIMSRELRRKRVRLI</sequence>
<accession>A0A177DX75</accession>
<dbReference type="PANTHER" id="PTHR33112">
    <property type="entry name" value="DOMAIN PROTEIN, PUTATIVE-RELATED"/>
    <property type="match status" value="1"/>
</dbReference>
<feature type="domain" description="Heterokaryon incompatibility" evidence="1">
    <location>
        <begin position="70"/>
        <end position="211"/>
    </location>
</feature>
<dbReference type="GeneID" id="29118107"/>
<dbReference type="InterPro" id="IPR010730">
    <property type="entry name" value="HET"/>
</dbReference>
<dbReference type="OMA" id="KEYCKRE"/>
<protein>
    <submittedName>
        <fullName evidence="2">HET-domain-containing protein</fullName>
    </submittedName>
</protein>
<name>A0A177DX75_ALTAL</name>
<evidence type="ECO:0000259" key="1">
    <source>
        <dbReference type="Pfam" id="PF06985"/>
    </source>
</evidence>
<dbReference type="RefSeq" id="XP_018389202.1">
    <property type="nucleotide sequence ID" value="XM_018532513.1"/>
</dbReference>
<dbReference type="EMBL" id="KV441472">
    <property type="protein sequence ID" value="OAG23781.1"/>
    <property type="molecule type" value="Genomic_DNA"/>
</dbReference>
<dbReference type="KEGG" id="aalt:CC77DRAFT_626842"/>